<evidence type="ECO:0000313" key="4">
    <source>
        <dbReference type="EMBL" id="HIQ70557.1"/>
    </source>
</evidence>
<reference evidence="4" key="2">
    <citation type="journal article" date="2021" name="PeerJ">
        <title>Extensive microbial diversity within the chicken gut microbiome revealed by metagenomics and culture.</title>
        <authorList>
            <person name="Gilroy R."/>
            <person name="Ravi A."/>
            <person name="Getino M."/>
            <person name="Pursley I."/>
            <person name="Horton D.L."/>
            <person name="Alikhan N.F."/>
            <person name="Baker D."/>
            <person name="Gharbi K."/>
            <person name="Hall N."/>
            <person name="Watson M."/>
            <person name="Adriaenssens E.M."/>
            <person name="Foster-Nyarko E."/>
            <person name="Jarju S."/>
            <person name="Secka A."/>
            <person name="Antonio M."/>
            <person name="Oren A."/>
            <person name="Chaudhuri R.R."/>
            <person name="La Ragione R."/>
            <person name="Hildebrand F."/>
            <person name="Pallen M.J."/>
        </authorList>
    </citation>
    <scope>NUCLEOTIDE SEQUENCE</scope>
    <source>
        <strain evidence="4">ChiSjej2B20-13462</strain>
    </source>
</reference>
<dbReference type="GO" id="GO:0006654">
    <property type="term" value="P:phosphatidic acid biosynthetic process"/>
    <property type="evidence" value="ECO:0007669"/>
    <property type="project" value="TreeGrafter"/>
</dbReference>
<protein>
    <submittedName>
        <fullName evidence="4">1-acyl-sn-glycerol-3-phosphate acyltransferase</fullName>
    </submittedName>
</protein>
<evidence type="ECO:0000313" key="5">
    <source>
        <dbReference type="Proteomes" id="UP000886874"/>
    </source>
</evidence>
<evidence type="ECO:0000256" key="1">
    <source>
        <dbReference type="ARBA" id="ARBA00022679"/>
    </source>
</evidence>
<dbReference type="PANTHER" id="PTHR10434">
    <property type="entry name" value="1-ACYL-SN-GLYCEROL-3-PHOSPHATE ACYLTRANSFERASE"/>
    <property type="match status" value="1"/>
</dbReference>
<keyword evidence="1" id="KW-0808">Transferase</keyword>
<evidence type="ECO:0000259" key="3">
    <source>
        <dbReference type="SMART" id="SM00563"/>
    </source>
</evidence>
<dbReference type="Pfam" id="PF01553">
    <property type="entry name" value="Acyltransferase"/>
    <property type="match status" value="1"/>
</dbReference>
<dbReference type="SUPFAM" id="SSF69593">
    <property type="entry name" value="Glycerol-3-phosphate (1)-acyltransferase"/>
    <property type="match status" value="1"/>
</dbReference>
<reference evidence="4" key="1">
    <citation type="submission" date="2020-10" db="EMBL/GenBank/DDBJ databases">
        <authorList>
            <person name="Gilroy R."/>
        </authorList>
    </citation>
    <scope>NUCLEOTIDE SEQUENCE</scope>
    <source>
        <strain evidence="4">ChiSjej2B20-13462</strain>
    </source>
</reference>
<organism evidence="4 5">
    <name type="scientific">Candidatus Avoscillospira stercorigallinarum</name>
    <dbReference type="NCBI Taxonomy" id="2840708"/>
    <lineage>
        <taxon>Bacteria</taxon>
        <taxon>Bacillati</taxon>
        <taxon>Bacillota</taxon>
        <taxon>Clostridia</taxon>
        <taxon>Eubacteriales</taxon>
        <taxon>Oscillospiraceae</taxon>
        <taxon>Oscillospiraceae incertae sedis</taxon>
        <taxon>Candidatus Avoscillospira</taxon>
    </lineage>
</organism>
<comment type="caution">
    <text evidence="4">The sequence shown here is derived from an EMBL/GenBank/DDBJ whole genome shotgun (WGS) entry which is preliminary data.</text>
</comment>
<proteinExistence type="predicted"/>
<sequence length="200" mass="22630">MMHGPIFTFLYWVVRFGLFLYHPIFKVVGRKGVPKTGRVLFCCNHSGLADPVWLVMALYKDHMPRIMAKKEAMAIPVLGWFLRTIGVFGIDRDGVDISGIKTGIKCLRDEQQLLIFPEGTRVKAGERRPGKRGAVVLAQRTDTPIVPIYLTQKRRPFSKLTCVFGEPYKVEFSSRRPTEAELEAATQDLMDRIYALEAGA</sequence>
<dbReference type="Proteomes" id="UP000886874">
    <property type="component" value="Unassembled WGS sequence"/>
</dbReference>
<dbReference type="CDD" id="cd07989">
    <property type="entry name" value="LPLAT_AGPAT-like"/>
    <property type="match status" value="1"/>
</dbReference>
<evidence type="ECO:0000256" key="2">
    <source>
        <dbReference type="ARBA" id="ARBA00023315"/>
    </source>
</evidence>
<accession>A0A9D0Z7H3</accession>
<dbReference type="PANTHER" id="PTHR10434:SF11">
    <property type="entry name" value="1-ACYL-SN-GLYCEROL-3-PHOSPHATE ACYLTRANSFERASE"/>
    <property type="match status" value="1"/>
</dbReference>
<keyword evidence="2 4" id="KW-0012">Acyltransferase</keyword>
<dbReference type="InterPro" id="IPR002123">
    <property type="entry name" value="Plipid/glycerol_acylTrfase"/>
</dbReference>
<dbReference type="AlphaFoldDB" id="A0A9D0Z7H3"/>
<dbReference type="SMART" id="SM00563">
    <property type="entry name" value="PlsC"/>
    <property type="match status" value="1"/>
</dbReference>
<name>A0A9D0Z7H3_9FIRM</name>
<feature type="domain" description="Phospholipid/glycerol acyltransferase" evidence="3">
    <location>
        <begin position="39"/>
        <end position="153"/>
    </location>
</feature>
<dbReference type="GO" id="GO:0003841">
    <property type="term" value="F:1-acylglycerol-3-phosphate O-acyltransferase activity"/>
    <property type="evidence" value="ECO:0007669"/>
    <property type="project" value="TreeGrafter"/>
</dbReference>
<gene>
    <name evidence="4" type="ORF">IAA67_09550</name>
</gene>
<dbReference type="EMBL" id="DVFN01000138">
    <property type="protein sequence ID" value="HIQ70557.1"/>
    <property type="molecule type" value="Genomic_DNA"/>
</dbReference>